<evidence type="ECO:0000259" key="8">
    <source>
        <dbReference type="PROSITE" id="PS50011"/>
    </source>
</evidence>
<keyword evidence="9" id="KW-0418">Kinase</keyword>
<accession>A0A4Y1QUZ7</accession>
<evidence type="ECO:0000256" key="4">
    <source>
        <dbReference type="ARBA" id="ARBA00022729"/>
    </source>
</evidence>
<dbReference type="GO" id="GO:0004674">
    <property type="term" value="F:protein serine/threonine kinase activity"/>
    <property type="evidence" value="ECO:0007669"/>
    <property type="project" value="UniProtKB-KW"/>
</dbReference>
<dbReference type="InterPro" id="IPR011009">
    <property type="entry name" value="Kinase-like_dom_sf"/>
</dbReference>
<dbReference type="GO" id="GO:0016020">
    <property type="term" value="C:membrane"/>
    <property type="evidence" value="ECO:0007669"/>
    <property type="project" value="UniProtKB-SubCell"/>
</dbReference>
<keyword evidence="9" id="KW-0675">Receptor</keyword>
<keyword evidence="9" id="KW-0808">Transferase</keyword>
<name>A0A4Y1QUZ7_PRUDU</name>
<dbReference type="Gene3D" id="1.10.510.10">
    <property type="entry name" value="Transferase(Phosphotransferase) domain 1"/>
    <property type="match status" value="1"/>
</dbReference>
<evidence type="ECO:0000256" key="1">
    <source>
        <dbReference type="ARBA" id="ARBA00004479"/>
    </source>
</evidence>
<dbReference type="EMBL" id="AP019297">
    <property type="protein sequence ID" value="BBG95627.1"/>
    <property type="molecule type" value="Genomic_DNA"/>
</dbReference>
<comment type="subcellular location">
    <subcellularLocation>
        <location evidence="1">Membrane</location>
        <topology evidence="1">Single-pass type I membrane protein</topology>
    </subcellularLocation>
</comment>
<keyword evidence="6" id="KW-0472">Membrane</keyword>
<feature type="domain" description="Protein kinase" evidence="8">
    <location>
        <begin position="1"/>
        <end position="126"/>
    </location>
</feature>
<keyword evidence="3" id="KW-0812">Transmembrane</keyword>
<keyword evidence="7" id="KW-0325">Glycoprotein</keyword>
<dbReference type="InterPro" id="IPR045874">
    <property type="entry name" value="LRK10/LRL21-25-like"/>
</dbReference>
<keyword evidence="5" id="KW-1133">Transmembrane helix</keyword>
<evidence type="ECO:0000313" key="9">
    <source>
        <dbReference type="EMBL" id="BBG95627.1"/>
    </source>
</evidence>
<evidence type="ECO:0000256" key="3">
    <source>
        <dbReference type="ARBA" id="ARBA00022692"/>
    </source>
</evidence>
<dbReference type="PROSITE" id="PS50011">
    <property type="entry name" value="PROTEIN_KINASE_DOM"/>
    <property type="match status" value="1"/>
</dbReference>
<gene>
    <name evidence="9" type="ORF">Prudu_004222</name>
</gene>
<evidence type="ECO:0000256" key="7">
    <source>
        <dbReference type="ARBA" id="ARBA00023180"/>
    </source>
</evidence>
<reference evidence="9" key="1">
    <citation type="journal article" date="2019" name="Science">
        <title>Mutation of a bHLH transcription factor allowed almond domestication.</title>
        <authorList>
            <person name="Sanchez-Perez R."/>
            <person name="Pavan S."/>
            <person name="Mazzeo R."/>
            <person name="Moldovan C."/>
            <person name="Aiese Cigliano R."/>
            <person name="Del Cueto J."/>
            <person name="Ricciardi F."/>
            <person name="Lotti C."/>
            <person name="Ricciardi L."/>
            <person name="Dicenta F."/>
            <person name="Lopez-Marques R.L."/>
            <person name="Lindberg Moller B."/>
        </authorList>
    </citation>
    <scope>NUCLEOTIDE SEQUENCE</scope>
</reference>
<dbReference type="SUPFAM" id="SSF56112">
    <property type="entry name" value="Protein kinase-like (PK-like)"/>
    <property type="match status" value="1"/>
</dbReference>
<keyword evidence="4" id="KW-0732">Signal</keyword>
<dbReference type="PANTHER" id="PTHR27009">
    <property type="entry name" value="RUST RESISTANCE KINASE LR10-RELATED"/>
    <property type="match status" value="1"/>
</dbReference>
<keyword evidence="2" id="KW-0723">Serine/threonine-protein kinase</keyword>
<dbReference type="AlphaFoldDB" id="A0A4Y1QUZ7"/>
<dbReference type="InterPro" id="IPR000719">
    <property type="entry name" value="Prot_kinase_dom"/>
</dbReference>
<dbReference type="GO" id="GO:0005524">
    <property type="term" value="F:ATP binding"/>
    <property type="evidence" value="ECO:0007669"/>
    <property type="project" value="InterPro"/>
</dbReference>
<sequence>MMGTRGTAGYIAPEVFSRNFGGVSHKSDVYSYGMLVLEMVGARKNLDSGVSHTSEMFPHYIYKDLELDNDENVFGAITEEEKEIARKMVLISLWCIQTNPSDRPSMSRVVEMLEGPLHSLQLHPSLSCFLLQFLQRKAL</sequence>
<proteinExistence type="predicted"/>
<evidence type="ECO:0000256" key="5">
    <source>
        <dbReference type="ARBA" id="ARBA00022989"/>
    </source>
</evidence>
<organism evidence="9">
    <name type="scientific">Prunus dulcis</name>
    <name type="common">Almond</name>
    <name type="synonym">Amygdalus dulcis</name>
    <dbReference type="NCBI Taxonomy" id="3755"/>
    <lineage>
        <taxon>Eukaryota</taxon>
        <taxon>Viridiplantae</taxon>
        <taxon>Streptophyta</taxon>
        <taxon>Embryophyta</taxon>
        <taxon>Tracheophyta</taxon>
        <taxon>Spermatophyta</taxon>
        <taxon>Magnoliopsida</taxon>
        <taxon>eudicotyledons</taxon>
        <taxon>Gunneridae</taxon>
        <taxon>Pentapetalae</taxon>
        <taxon>rosids</taxon>
        <taxon>fabids</taxon>
        <taxon>Rosales</taxon>
        <taxon>Rosaceae</taxon>
        <taxon>Amygdaloideae</taxon>
        <taxon>Amygdaleae</taxon>
        <taxon>Prunus</taxon>
    </lineage>
</organism>
<evidence type="ECO:0000256" key="6">
    <source>
        <dbReference type="ARBA" id="ARBA00023136"/>
    </source>
</evidence>
<protein>
    <submittedName>
        <fullName evidence="9">Receptor serine/threonine kinase, putative</fullName>
    </submittedName>
</protein>
<dbReference type="Pfam" id="PF00069">
    <property type="entry name" value="Pkinase"/>
    <property type="match status" value="1"/>
</dbReference>
<evidence type="ECO:0000256" key="2">
    <source>
        <dbReference type="ARBA" id="ARBA00022527"/>
    </source>
</evidence>